<dbReference type="RefSeq" id="WP_147004296.1">
    <property type="nucleotide sequence ID" value="NZ_AP019841.1"/>
</dbReference>
<dbReference type="AlphaFoldDB" id="A0A510KXX9"/>
<proteinExistence type="predicted"/>
<reference evidence="1 2" key="1">
    <citation type="submission" date="2019-07" db="EMBL/GenBank/DDBJ databases">
        <title>Complete Genome Sequence of Leptotrichia wadei Strain JMUB3936.</title>
        <authorList>
            <person name="Watanabe S."/>
            <person name="Cui L."/>
        </authorList>
    </citation>
    <scope>NUCLEOTIDE SEQUENCE [LARGE SCALE GENOMIC DNA]</scope>
    <source>
        <strain evidence="1 2">JMUB3936</strain>
    </source>
</reference>
<protein>
    <submittedName>
        <fullName evidence="1">Uncharacterized protein</fullName>
    </submittedName>
</protein>
<sequence>MKKCITIVLIFFSLIIVFVIREKQNNIKCKINSLEEEKEYYFNSYQELKKKNIKLYKLDDNQNLVEVKSSWDIIVSLGMILSYGESKRNFFDSKKVVLSKMLGLEKNEKNILIYIPKEKEKDILSKASKYQKMNACSLMEILKN</sequence>
<evidence type="ECO:0000313" key="1">
    <source>
        <dbReference type="EMBL" id="BBM55641.1"/>
    </source>
</evidence>
<dbReference type="Proteomes" id="UP000321944">
    <property type="component" value="Chromosome"/>
</dbReference>
<name>A0A510KXX9_9FUSO</name>
<accession>A0A510KXX9</accession>
<gene>
    <name evidence="1" type="ORF">JMUB3936_1940</name>
</gene>
<dbReference type="EMBL" id="AP019841">
    <property type="protein sequence ID" value="BBM55641.1"/>
    <property type="molecule type" value="Genomic_DNA"/>
</dbReference>
<organism evidence="1 2">
    <name type="scientific">Leptotrichia wadei</name>
    <dbReference type="NCBI Taxonomy" id="157687"/>
    <lineage>
        <taxon>Bacteria</taxon>
        <taxon>Fusobacteriati</taxon>
        <taxon>Fusobacteriota</taxon>
        <taxon>Fusobacteriia</taxon>
        <taxon>Fusobacteriales</taxon>
        <taxon>Leptotrichiaceae</taxon>
        <taxon>Leptotrichia</taxon>
    </lineage>
</organism>
<evidence type="ECO:0000313" key="2">
    <source>
        <dbReference type="Proteomes" id="UP000321944"/>
    </source>
</evidence>